<feature type="transmembrane region" description="Helical" evidence="1">
    <location>
        <begin position="68"/>
        <end position="89"/>
    </location>
</feature>
<sequence>MVYLSPLKKTTKEYTVPPKRPANFEKLETIEHPGNNKGERGLVLCINPACDFIGEPELKKCGNTRTGLLLCLLGVIPGIVYFVFTSGFIPVCPKCGTTIKFRAKRQAEAMARRAEKKKKK</sequence>
<keyword evidence="1" id="KW-0812">Transmembrane</keyword>
<organism evidence="2">
    <name type="scientific">hydrothermal vent metagenome</name>
    <dbReference type="NCBI Taxonomy" id="652676"/>
    <lineage>
        <taxon>unclassified sequences</taxon>
        <taxon>metagenomes</taxon>
        <taxon>ecological metagenomes</taxon>
    </lineage>
</organism>
<accession>A0A3B0UVM8</accession>
<evidence type="ECO:0000313" key="2">
    <source>
        <dbReference type="EMBL" id="VAW35205.1"/>
    </source>
</evidence>
<gene>
    <name evidence="2" type="ORF">MNBD_DELTA02-137</name>
</gene>
<reference evidence="2" key="1">
    <citation type="submission" date="2018-06" db="EMBL/GenBank/DDBJ databases">
        <authorList>
            <person name="Zhirakovskaya E."/>
        </authorList>
    </citation>
    <scope>NUCLEOTIDE SEQUENCE</scope>
</reference>
<name>A0A3B0UVM8_9ZZZZ</name>
<evidence type="ECO:0000256" key="1">
    <source>
        <dbReference type="SAM" id="Phobius"/>
    </source>
</evidence>
<dbReference type="AlphaFoldDB" id="A0A3B0UVM8"/>
<evidence type="ECO:0008006" key="3">
    <source>
        <dbReference type="Google" id="ProtNLM"/>
    </source>
</evidence>
<keyword evidence="1" id="KW-1133">Transmembrane helix</keyword>
<proteinExistence type="predicted"/>
<protein>
    <recommendedName>
        <fullName evidence="3">LITAF domain-containing protein</fullName>
    </recommendedName>
</protein>
<keyword evidence="1" id="KW-0472">Membrane</keyword>
<dbReference type="EMBL" id="UOEZ01000021">
    <property type="protein sequence ID" value="VAW35205.1"/>
    <property type="molecule type" value="Genomic_DNA"/>
</dbReference>